<reference evidence="1 2" key="1">
    <citation type="submission" date="2018-02" db="EMBL/GenBank/DDBJ databases">
        <title>Draft genome of wild Prunus yedoensis var. nudiflora.</title>
        <authorList>
            <person name="Baek S."/>
            <person name="Kim J.-H."/>
            <person name="Choi K."/>
            <person name="Kim G.-B."/>
            <person name="Cho A."/>
            <person name="Jang H."/>
            <person name="Shin C.-H."/>
            <person name="Yu H.-J."/>
            <person name="Mun J.-H."/>
        </authorList>
    </citation>
    <scope>NUCLEOTIDE SEQUENCE [LARGE SCALE GENOMIC DNA]</scope>
    <source>
        <strain evidence="2">cv. Jeju island</strain>
        <tissue evidence="1">Leaf</tissue>
    </source>
</reference>
<evidence type="ECO:0000313" key="1">
    <source>
        <dbReference type="EMBL" id="PQM38186.1"/>
    </source>
</evidence>
<organism evidence="1 2">
    <name type="scientific">Prunus yedoensis var. nudiflora</name>
    <dbReference type="NCBI Taxonomy" id="2094558"/>
    <lineage>
        <taxon>Eukaryota</taxon>
        <taxon>Viridiplantae</taxon>
        <taxon>Streptophyta</taxon>
        <taxon>Embryophyta</taxon>
        <taxon>Tracheophyta</taxon>
        <taxon>Spermatophyta</taxon>
        <taxon>Magnoliopsida</taxon>
        <taxon>eudicotyledons</taxon>
        <taxon>Gunneridae</taxon>
        <taxon>Pentapetalae</taxon>
        <taxon>rosids</taxon>
        <taxon>fabids</taxon>
        <taxon>Rosales</taxon>
        <taxon>Rosaceae</taxon>
        <taxon>Amygdaloideae</taxon>
        <taxon>Amygdaleae</taxon>
        <taxon>Prunus</taxon>
    </lineage>
</organism>
<dbReference type="EMBL" id="PJQY01003350">
    <property type="protein sequence ID" value="PQM38186.1"/>
    <property type="molecule type" value="Genomic_DNA"/>
</dbReference>
<comment type="caution">
    <text evidence="1">The sequence shown here is derived from an EMBL/GenBank/DDBJ whole genome shotgun (WGS) entry which is preliminary data.</text>
</comment>
<dbReference type="AlphaFoldDB" id="A0A314UMX7"/>
<gene>
    <name evidence="1" type="ORF">Pyn_40293</name>
</gene>
<accession>A0A314UMX7</accession>
<name>A0A314UMX7_PRUYE</name>
<sequence length="104" mass="11789">MSLFSRLTGDRIDTMEGFSRALAGLGWTLFKTKENPSADSGHRRVCGGKSVYLFRKVDTNRVRACTAGECRVRELRLPPLDFSNAPLRILQYILLMTDDIFYLA</sequence>
<proteinExistence type="predicted"/>
<evidence type="ECO:0000313" key="2">
    <source>
        <dbReference type="Proteomes" id="UP000250321"/>
    </source>
</evidence>
<dbReference type="Proteomes" id="UP000250321">
    <property type="component" value="Unassembled WGS sequence"/>
</dbReference>
<dbReference type="OrthoDB" id="1904540at2759"/>
<keyword evidence="2" id="KW-1185">Reference proteome</keyword>
<protein>
    <submittedName>
        <fullName evidence="1">Uncharacterized protein</fullName>
    </submittedName>
</protein>